<proteinExistence type="predicted"/>
<dbReference type="Proteomes" id="UP001303046">
    <property type="component" value="Unassembled WGS sequence"/>
</dbReference>
<dbReference type="EMBL" id="JAVFWL010000003">
    <property type="protein sequence ID" value="KAK6739508.1"/>
    <property type="molecule type" value="Genomic_DNA"/>
</dbReference>
<protein>
    <submittedName>
        <fullName evidence="2">Uncharacterized protein</fullName>
    </submittedName>
</protein>
<name>A0ABR1CME5_NECAM</name>
<comment type="caution">
    <text evidence="2">The sequence shown here is derived from an EMBL/GenBank/DDBJ whole genome shotgun (WGS) entry which is preliminary data.</text>
</comment>
<sequence>MLIDVVRGQNRKPNVLEPKAVISTSIPLWCGVRRFLFPAPTSIILNVWKQPQSARGATSSFLFKQSSTSYLNYE</sequence>
<reference evidence="2 3" key="1">
    <citation type="submission" date="2023-08" db="EMBL/GenBank/DDBJ databases">
        <title>A Necator americanus chromosomal reference genome.</title>
        <authorList>
            <person name="Ilik V."/>
            <person name="Petrzelkova K.J."/>
            <person name="Pardy F."/>
            <person name="Fuh T."/>
            <person name="Niatou-Singa F.S."/>
            <person name="Gouil Q."/>
            <person name="Baker L."/>
            <person name="Ritchie M.E."/>
            <person name="Jex A.R."/>
            <person name="Gazzola D."/>
            <person name="Li H."/>
            <person name="Toshio Fujiwara R."/>
            <person name="Zhan B."/>
            <person name="Aroian R.V."/>
            <person name="Pafco B."/>
            <person name="Schwarz E.M."/>
        </authorList>
    </citation>
    <scope>NUCLEOTIDE SEQUENCE [LARGE SCALE GENOMIC DNA]</scope>
    <source>
        <strain evidence="2 3">Aroian</strain>
        <tissue evidence="2">Whole animal</tissue>
    </source>
</reference>
<dbReference type="EMBL" id="JAVFWL010000003">
    <property type="protein sequence ID" value="KAK6739529.1"/>
    <property type="molecule type" value="Genomic_DNA"/>
</dbReference>
<gene>
    <name evidence="2" type="primary">Necator_chrIII.g8946</name>
    <name evidence="1" type="synonym">Necator_chrIII.g8930</name>
    <name evidence="1" type="ORF">RB195_008165</name>
    <name evidence="2" type="ORF">RB195_008181</name>
</gene>
<organism evidence="2 3">
    <name type="scientific">Necator americanus</name>
    <name type="common">Human hookworm</name>
    <dbReference type="NCBI Taxonomy" id="51031"/>
    <lineage>
        <taxon>Eukaryota</taxon>
        <taxon>Metazoa</taxon>
        <taxon>Ecdysozoa</taxon>
        <taxon>Nematoda</taxon>
        <taxon>Chromadorea</taxon>
        <taxon>Rhabditida</taxon>
        <taxon>Rhabditina</taxon>
        <taxon>Rhabditomorpha</taxon>
        <taxon>Strongyloidea</taxon>
        <taxon>Ancylostomatidae</taxon>
        <taxon>Bunostominae</taxon>
        <taxon>Necator</taxon>
    </lineage>
</organism>
<evidence type="ECO:0000313" key="2">
    <source>
        <dbReference type="EMBL" id="KAK6739529.1"/>
    </source>
</evidence>
<keyword evidence="3" id="KW-1185">Reference proteome</keyword>
<evidence type="ECO:0000313" key="3">
    <source>
        <dbReference type="Proteomes" id="UP001303046"/>
    </source>
</evidence>
<evidence type="ECO:0000313" key="1">
    <source>
        <dbReference type="EMBL" id="KAK6739508.1"/>
    </source>
</evidence>
<accession>A0ABR1CME5</accession>